<feature type="transmembrane region" description="Helical" evidence="7">
    <location>
        <begin position="168"/>
        <end position="193"/>
    </location>
</feature>
<proteinExistence type="predicted"/>
<evidence type="ECO:0000313" key="10">
    <source>
        <dbReference type="Proteomes" id="UP000015104"/>
    </source>
</evidence>
<dbReference type="OrthoDB" id="2985014at2759"/>
<dbReference type="SUPFAM" id="SSF103473">
    <property type="entry name" value="MFS general substrate transporter"/>
    <property type="match status" value="1"/>
</dbReference>
<evidence type="ECO:0000256" key="7">
    <source>
        <dbReference type="SAM" id="Phobius"/>
    </source>
</evidence>
<dbReference type="InterPro" id="IPR050382">
    <property type="entry name" value="MFS_Na/Anion_cotransporter"/>
</dbReference>
<reference evidence="10" key="1">
    <citation type="submission" date="2011-08" db="EMBL/GenBank/DDBJ databases">
        <authorList>
            <person name="Rombauts S."/>
        </authorList>
    </citation>
    <scope>NUCLEOTIDE SEQUENCE</scope>
    <source>
        <strain evidence="10">London</strain>
    </source>
</reference>
<dbReference type="AlphaFoldDB" id="T1KDG4"/>
<evidence type="ECO:0000259" key="8">
    <source>
        <dbReference type="PROSITE" id="PS50850"/>
    </source>
</evidence>
<feature type="transmembrane region" description="Helical" evidence="7">
    <location>
        <begin position="337"/>
        <end position="355"/>
    </location>
</feature>
<feature type="transmembrane region" description="Helical" evidence="7">
    <location>
        <begin position="429"/>
        <end position="448"/>
    </location>
</feature>
<evidence type="ECO:0000256" key="2">
    <source>
        <dbReference type="ARBA" id="ARBA00022448"/>
    </source>
</evidence>
<evidence type="ECO:0000256" key="3">
    <source>
        <dbReference type="ARBA" id="ARBA00022692"/>
    </source>
</evidence>
<dbReference type="Proteomes" id="UP000015104">
    <property type="component" value="Unassembled WGS sequence"/>
</dbReference>
<name>T1KDG4_TETUR</name>
<sequence>MFNNNRDIQQENISKFRFRWIIYLLTGFTLFTTTAVSSSLSLTIVAMMKNGTHNSSTSALDSIDDLHVDWSNVEKDRMLQAISWGSLALAIIGGRIAETVGPRIVNFVSLISIGVLNCIYPTVALKSYVGAYAIRIAQGFSIGITGPANYVILSYWAPYFEKTASNAIVNSLCFAANAVINPVVGFLVTSTFLDGWPSVFYIFGGVNIALAFIWLIVARNKPEDHSWLTPYEINEITLARSKGQSFSSKLPWFSMLSSISVLAYLFVGFTHGWLIAFVTTQVPSFYKDVFNVSLKQNGIISSLPWILNIIVILFAGFSVDKLRQLERFNLTRLRKGYTLVGIGISSLTFLGVAFIGDNTTAAVALITLTKGIGGLNIAGAGSNQLDLSPSFTGTLSGLLATVSSISQLAMNEAVVWIVGNTESQSNWYIFFYITAGISLLGAIIYCLFGSAEIQKFDPCSLHLLVPRYSQDSSDQSYEITNEYFVESFS</sequence>
<evidence type="ECO:0000256" key="4">
    <source>
        <dbReference type="ARBA" id="ARBA00022847"/>
    </source>
</evidence>
<keyword evidence="10" id="KW-1185">Reference proteome</keyword>
<accession>T1KDG4</accession>
<dbReference type="OMA" id="RISTPWI"/>
<feature type="transmembrane region" description="Helical" evidence="7">
    <location>
        <begin position="250"/>
        <end position="278"/>
    </location>
</feature>
<protein>
    <recommendedName>
        <fullName evidence="8">Major facilitator superfamily (MFS) profile domain-containing protein</fullName>
    </recommendedName>
</protein>
<feature type="transmembrane region" description="Helical" evidence="7">
    <location>
        <begin position="391"/>
        <end position="409"/>
    </location>
</feature>
<feature type="domain" description="Major facilitator superfamily (MFS) profile" evidence="8">
    <location>
        <begin position="27"/>
        <end position="453"/>
    </location>
</feature>
<feature type="transmembrane region" description="Helical" evidence="7">
    <location>
        <begin position="78"/>
        <end position="97"/>
    </location>
</feature>
<keyword evidence="5 7" id="KW-1133">Transmembrane helix</keyword>
<dbReference type="PROSITE" id="PS50850">
    <property type="entry name" value="MFS"/>
    <property type="match status" value="1"/>
</dbReference>
<feature type="transmembrane region" description="Helical" evidence="7">
    <location>
        <begin position="298"/>
        <end position="317"/>
    </location>
</feature>
<evidence type="ECO:0000313" key="9">
    <source>
        <dbReference type="EnsemblMetazoa" id="tetur09g02840.1"/>
    </source>
</evidence>
<keyword evidence="3 7" id="KW-0812">Transmembrane</keyword>
<reference evidence="9" key="2">
    <citation type="submission" date="2015-06" db="UniProtKB">
        <authorList>
            <consortium name="EnsemblMetazoa"/>
        </authorList>
    </citation>
    <scope>IDENTIFICATION</scope>
</reference>
<dbReference type="eggNOG" id="KOG2532">
    <property type="taxonomic scope" value="Eukaryota"/>
</dbReference>
<dbReference type="STRING" id="32264.T1KDG4"/>
<keyword evidence="4" id="KW-0769">Symport</keyword>
<dbReference type="InterPro" id="IPR020846">
    <property type="entry name" value="MFS_dom"/>
</dbReference>
<evidence type="ECO:0000256" key="1">
    <source>
        <dbReference type="ARBA" id="ARBA00004141"/>
    </source>
</evidence>
<comment type="subcellular location">
    <subcellularLocation>
        <location evidence="1">Membrane</location>
        <topology evidence="1">Multi-pass membrane protein</topology>
    </subcellularLocation>
</comment>
<dbReference type="GO" id="GO:0006820">
    <property type="term" value="P:monoatomic anion transport"/>
    <property type="evidence" value="ECO:0007669"/>
    <property type="project" value="TreeGrafter"/>
</dbReference>
<dbReference type="Gene3D" id="1.20.1250.20">
    <property type="entry name" value="MFS general substrate transporter like domains"/>
    <property type="match status" value="2"/>
</dbReference>
<feature type="transmembrane region" description="Helical" evidence="7">
    <location>
        <begin position="199"/>
        <end position="217"/>
    </location>
</feature>
<feature type="transmembrane region" description="Helical" evidence="7">
    <location>
        <begin position="361"/>
        <end position="379"/>
    </location>
</feature>
<feature type="transmembrane region" description="Helical" evidence="7">
    <location>
        <begin position="104"/>
        <end position="124"/>
    </location>
</feature>
<dbReference type="PANTHER" id="PTHR11662">
    <property type="entry name" value="SOLUTE CARRIER FAMILY 17"/>
    <property type="match status" value="1"/>
</dbReference>
<organism evidence="9 10">
    <name type="scientific">Tetranychus urticae</name>
    <name type="common">Two-spotted spider mite</name>
    <dbReference type="NCBI Taxonomy" id="32264"/>
    <lineage>
        <taxon>Eukaryota</taxon>
        <taxon>Metazoa</taxon>
        <taxon>Ecdysozoa</taxon>
        <taxon>Arthropoda</taxon>
        <taxon>Chelicerata</taxon>
        <taxon>Arachnida</taxon>
        <taxon>Acari</taxon>
        <taxon>Acariformes</taxon>
        <taxon>Trombidiformes</taxon>
        <taxon>Prostigmata</taxon>
        <taxon>Eleutherengona</taxon>
        <taxon>Raphignathae</taxon>
        <taxon>Tetranychoidea</taxon>
        <taxon>Tetranychidae</taxon>
        <taxon>Tetranychus</taxon>
    </lineage>
</organism>
<keyword evidence="2" id="KW-0813">Transport</keyword>
<dbReference type="InterPro" id="IPR011701">
    <property type="entry name" value="MFS"/>
</dbReference>
<dbReference type="GO" id="GO:0016020">
    <property type="term" value="C:membrane"/>
    <property type="evidence" value="ECO:0007669"/>
    <property type="project" value="UniProtKB-SubCell"/>
</dbReference>
<feature type="transmembrane region" description="Helical" evidence="7">
    <location>
        <begin position="21"/>
        <end position="48"/>
    </location>
</feature>
<feature type="transmembrane region" description="Helical" evidence="7">
    <location>
        <begin position="136"/>
        <end position="156"/>
    </location>
</feature>
<dbReference type="HOGENOM" id="CLU_001265_5_0_1"/>
<evidence type="ECO:0000256" key="6">
    <source>
        <dbReference type="ARBA" id="ARBA00023136"/>
    </source>
</evidence>
<dbReference type="EnsemblMetazoa" id="tetur09g02840.1">
    <property type="protein sequence ID" value="tetur09g02840.1"/>
    <property type="gene ID" value="tetur09g02840"/>
</dbReference>
<keyword evidence="6 7" id="KW-0472">Membrane</keyword>
<evidence type="ECO:0000256" key="5">
    <source>
        <dbReference type="ARBA" id="ARBA00022989"/>
    </source>
</evidence>
<dbReference type="InterPro" id="IPR036259">
    <property type="entry name" value="MFS_trans_sf"/>
</dbReference>
<dbReference type="EMBL" id="CAEY01002016">
    <property type="status" value="NOT_ANNOTATED_CDS"/>
    <property type="molecule type" value="Genomic_DNA"/>
</dbReference>
<dbReference type="Pfam" id="PF07690">
    <property type="entry name" value="MFS_1"/>
    <property type="match status" value="1"/>
</dbReference>
<dbReference type="PANTHER" id="PTHR11662:SF399">
    <property type="entry name" value="FI19708P1-RELATED"/>
    <property type="match status" value="1"/>
</dbReference>
<gene>
    <name evidence="9" type="primary">107363168</name>
</gene>
<dbReference type="GO" id="GO:0015293">
    <property type="term" value="F:symporter activity"/>
    <property type="evidence" value="ECO:0007669"/>
    <property type="project" value="UniProtKB-KW"/>
</dbReference>
<dbReference type="FunFam" id="1.20.1250.20:FF:000003">
    <property type="entry name" value="Solute carrier family 17 member 3"/>
    <property type="match status" value="1"/>
</dbReference>